<dbReference type="SUPFAM" id="SSF53335">
    <property type="entry name" value="S-adenosyl-L-methionine-dependent methyltransferases"/>
    <property type="match status" value="1"/>
</dbReference>
<dbReference type="InterPro" id="IPR002052">
    <property type="entry name" value="DNA_methylase_N6_adenine_CS"/>
</dbReference>
<dbReference type="RefSeq" id="WP_386783658.1">
    <property type="nucleotide sequence ID" value="NZ_JBHTIC010000020.1"/>
</dbReference>
<comment type="function">
    <text evidence="5">Methylates the class 1 translation termination release factors RF1/PrfA and RF2/PrfB on the glutamine residue of the universally conserved GGQ motif.</text>
</comment>
<dbReference type="Pfam" id="PF05175">
    <property type="entry name" value="MTS"/>
    <property type="match status" value="1"/>
</dbReference>
<feature type="domain" description="Release factor glutamine methyltransferase N-terminal" evidence="7">
    <location>
        <begin position="28"/>
        <end position="76"/>
    </location>
</feature>
<protein>
    <recommendedName>
        <fullName evidence="5">Release factor glutamine methyltransferase</fullName>
        <shortName evidence="5">RF MTase</shortName>
        <ecNumber evidence="5">2.1.1.297</ecNumber>
    </recommendedName>
    <alternativeName>
        <fullName evidence="5">N5-glutamine methyltransferase PrmC</fullName>
    </alternativeName>
    <alternativeName>
        <fullName evidence="5">Protein-(glutamine-N5) MTase PrmC</fullName>
    </alternativeName>
    <alternativeName>
        <fullName evidence="5">Protein-glutamine N-methyltransferase PrmC</fullName>
    </alternativeName>
</protein>
<feature type="domain" description="Methyltransferase small" evidence="6">
    <location>
        <begin position="113"/>
        <end position="202"/>
    </location>
</feature>
<dbReference type="Pfam" id="PF17827">
    <property type="entry name" value="PrmC_N"/>
    <property type="match status" value="1"/>
</dbReference>
<dbReference type="GO" id="GO:0032259">
    <property type="term" value="P:methylation"/>
    <property type="evidence" value="ECO:0007669"/>
    <property type="project" value="UniProtKB-KW"/>
</dbReference>
<evidence type="ECO:0000256" key="5">
    <source>
        <dbReference type="HAMAP-Rule" id="MF_02126"/>
    </source>
</evidence>
<dbReference type="InterPro" id="IPR019874">
    <property type="entry name" value="RF_methyltr_PrmC"/>
</dbReference>
<keyword evidence="1 5" id="KW-0489">Methyltransferase</keyword>
<dbReference type="GO" id="GO:0102559">
    <property type="term" value="F:peptide chain release factor N(5)-glutamine methyltransferase activity"/>
    <property type="evidence" value="ECO:0007669"/>
    <property type="project" value="UniProtKB-EC"/>
</dbReference>
<feature type="binding site" evidence="5">
    <location>
        <begin position="190"/>
        <end position="193"/>
    </location>
    <ligand>
        <name>substrate</name>
    </ligand>
</feature>
<dbReference type="NCBIfam" id="TIGR00536">
    <property type="entry name" value="hemK_fam"/>
    <property type="match status" value="1"/>
</dbReference>
<comment type="similarity">
    <text evidence="5">Belongs to the protein N5-glutamine methyltransferase family. PrmC subfamily.</text>
</comment>
<evidence type="ECO:0000313" key="8">
    <source>
        <dbReference type="EMBL" id="MFD0763078.1"/>
    </source>
</evidence>
<dbReference type="Proteomes" id="UP001597032">
    <property type="component" value="Unassembled WGS sequence"/>
</dbReference>
<evidence type="ECO:0000256" key="3">
    <source>
        <dbReference type="ARBA" id="ARBA00022691"/>
    </source>
</evidence>
<dbReference type="PANTHER" id="PTHR18895:SF74">
    <property type="entry name" value="MTRF1L RELEASE FACTOR GLUTAMINE METHYLTRANSFERASE"/>
    <property type="match status" value="1"/>
</dbReference>
<dbReference type="Gene3D" id="1.10.8.10">
    <property type="entry name" value="DNA helicase RuvA subunit, C-terminal domain"/>
    <property type="match status" value="1"/>
</dbReference>
<dbReference type="EC" id="2.1.1.297" evidence="5"/>
<evidence type="ECO:0000256" key="1">
    <source>
        <dbReference type="ARBA" id="ARBA00022603"/>
    </source>
</evidence>
<comment type="caution">
    <text evidence="8">The sequence shown here is derived from an EMBL/GenBank/DDBJ whole genome shotgun (WGS) entry which is preliminary data.</text>
</comment>
<proteinExistence type="inferred from homology"/>
<dbReference type="InterPro" id="IPR007848">
    <property type="entry name" value="Small_mtfrase_dom"/>
</dbReference>
<dbReference type="HAMAP" id="MF_02126">
    <property type="entry name" value="RF_methyltr_PrmC"/>
    <property type="match status" value="1"/>
</dbReference>
<evidence type="ECO:0000259" key="7">
    <source>
        <dbReference type="Pfam" id="PF17827"/>
    </source>
</evidence>
<dbReference type="EMBL" id="JBHTIC010000020">
    <property type="protein sequence ID" value="MFD0763078.1"/>
    <property type="molecule type" value="Genomic_DNA"/>
</dbReference>
<name>A0ABW2Z8R6_9FLAO</name>
<dbReference type="InterPro" id="IPR029063">
    <property type="entry name" value="SAM-dependent_MTases_sf"/>
</dbReference>
<sequence length="284" mass="32830">MQIQEFKQLFFKELSDNYPQTEIQSFFNLLIEHLLKMNRVEIALQPNLIIGKDDLIFLQDAISKLKKEIPVQYIIGETEFFGLPFKVTNDVLIPRPETEELVHWIIKDHLDKVQNSELKILDIGTGSGCIAISLAKNLPNTNVYALDISKKALKVAEENSLKNNVAIQFITEDILSIKKLPHQFDIIVSNPPYVRELEKNQMQQNVLGNEPHLALFVKDENPLVFYDKIADLAKTHLKKNGTLYFEINQYLGEETVQLLHQKGFKEIQLKKDIFEVNRMIKAFL</sequence>
<evidence type="ECO:0000256" key="2">
    <source>
        <dbReference type="ARBA" id="ARBA00022679"/>
    </source>
</evidence>
<evidence type="ECO:0000313" key="9">
    <source>
        <dbReference type="Proteomes" id="UP001597032"/>
    </source>
</evidence>
<dbReference type="PROSITE" id="PS00092">
    <property type="entry name" value="N6_MTASE"/>
    <property type="match status" value="1"/>
</dbReference>
<evidence type="ECO:0000256" key="4">
    <source>
        <dbReference type="ARBA" id="ARBA00048391"/>
    </source>
</evidence>
<reference evidence="9" key="1">
    <citation type="journal article" date="2019" name="Int. J. Syst. Evol. Microbiol.">
        <title>The Global Catalogue of Microorganisms (GCM) 10K type strain sequencing project: providing services to taxonomists for standard genome sequencing and annotation.</title>
        <authorList>
            <consortium name="The Broad Institute Genomics Platform"/>
            <consortium name="The Broad Institute Genome Sequencing Center for Infectious Disease"/>
            <person name="Wu L."/>
            <person name="Ma J."/>
        </authorList>
    </citation>
    <scope>NUCLEOTIDE SEQUENCE [LARGE SCALE GENOMIC DNA]</scope>
    <source>
        <strain evidence="9">CCUG 60022</strain>
    </source>
</reference>
<feature type="binding site" evidence="5">
    <location>
        <position position="147"/>
    </location>
    <ligand>
        <name>S-adenosyl-L-methionine</name>
        <dbReference type="ChEBI" id="CHEBI:59789"/>
    </ligand>
</feature>
<dbReference type="InterPro" id="IPR050320">
    <property type="entry name" value="N5-glutamine_MTase"/>
</dbReference>
<keyword evidence="2 5" id="KW-0808">Transferase</keyword>
<feature type="binding site" evidence="5">
    <location>
        <position position="190"/>
    </location>
    <ligand>
        <name>S-adenosyl-L-methionine</name>
        <dbReference type="ChEBI" id="CHEBI:59789"/>
    </ligand>
</feature>
<dbReference type="InterPro" id="IPR040758">
    <property type="entry name" value="PrmC_N"/>
</dbReference>
<feature type="binding site" evidence="5">
    <location>
        <begin position="124"/>
        <end position="128"/>
    </location>
    <ligand>
        <name>S-adenosyl-L-methionine</name>
        <dbReference type="ChEBI" id="CHEBI:59789"/>
    </ligand>
</feature>
<keyword evidence="3 5" id="KW-0949">S-adenosyl-L-methionine</keyword>
<gene>
    <name evidence="5 8" type="primary">prmC</name>
    <name evidence="8" type="ORF">ACFQZW_13395</name>
</gene>
<dbReference type="Gene3D" id="3.40.50.150">
    <property type="entry name" value="Vaccinia Virus protein VP39"/>
    <property type="match status" value="1"/>
</dbReference>
<dbReference type="NCBIfam" id="TIGR03534">
    <property type="entry name" value="RF_mod_PrmC"/>
    <property type="match status" value="1"/>
</dbReference>
<keyword evidence="9" id="KW-1185">Reference proteome</keyword>
<dbReference type="CDD" id="cd02440">
    <property type="entry name" value="AdoMet_MTases"/>
    <property type="match status" value="1"/>
</dbReference>
<comment type="caution">
    <text evidence="5">Lacks conserved residue(s) required for the propagation of feature annotation.</text>
</comment>
<comment type="catalytic activity">
    <reaction evidence="4 5">
        <text>L-glutaminyl-[peptide chain release factor] + S-adenosyl-L-methionine = N(5)-methyl-L-glutaminyl-[peptide chain release factor] + S-adenosyl-L-homocysteine + H(+)</text>
        <dbReference type="Rhea" id="RHEA:42896"/>
        <dbReference type="Rhea" id="RHEA-COMP:10271"/>
        <dbReference type="Rhea" id="RHEA-COMP:10272"/>
        <dbReference type="ChEBI" id="CHEBI:15378"/>
        <dbReference type="ChEBI" id="CHEBI:30011"/>
        <dbReference type="ChEBI" id="CHEBI:57856"/>
        <dbReference type="ChEBI" id="CHEBI:59789"/>
        <dbReference type="ChEBI" id="CHEBI:61891"/>
        <dbReference type="EC" id="2.1.1.297"/>
    </reaction>
</comment>
<evidence type="ECO:0000259" key="6">
    <source>
        <dbReference type="Pfam" id="PF05175"/>
    </source>
</evidence>
<accession>A0ABW2Z8R6</accession>
<organism evidence="8 9">
    <name type="scientific">Lutibacter aestuarii</name>
    <dbReference type="NCBI Taxonomy" id="861111"/>
    <lineage>
        <taxon>Bacteria</taxon>
        <taxon>Pseudomonadati</taxon>
        <taxon>Bacteroidota</taxon>
        <taxon>Flavobacteriia</taxon>
        <taxon>Flavobacteriales</taxon>
        <taxon>Flavobacteriaceae</taxon>
        <taxon>Lutibacter</taxon>
    </lineage>
</organism>
<dbReference type="PANTHER" id="PTHR18895">
    <property type="entry name" value="HEMK METHYLTRANSFERASE"/>
    <property type="match status" value="1"/>
</dbReference>
<dbReference type="InterPro" id="IPR004556">
    <property type="entry name" value="HemK-like"/>
</dbReference>